<proteinExistence type="predicted"/>
<dbReference type="Proteomes" id="UP000001645">
    <property type="component" value="Chromosome 5"/>
</dbReference>
<protein>
    <submittedName>
        <fullName evidence="1">Uncharacterized protein</fullName>
    </submittedName>
</protein>
<evidence type="ECO:0000313" key="2">
    <source>
        <dbReference type="Proteomes" id="UP000001645"/>
    </source>
</evidence>
<keyword evidence="2" id="KW-1185">Reference proteome</keyword>
<dbReference type="AlphaFoldDB" id="A0A803XUC6"/>
<name>A0A803XUC6_MELGA</name>
<reference evidence="1" key="3">
    <citation type="submission" date="2025-09" db="UniProtKB">
        <authorList>
            <consortium name="Ensembl"/>
        </authorList>
    </citation>
    <scope>IDENTIFICATION</scope>
</reference>
<dbReference type="Ensembl" id="ENSMGAT00000023706.1">
    <property type="protein sequence ID" value="ENSMGAP00000023122.1"/>
    <property type="gene ID" value="ENSMGAG00000017993.1"/>
</dbReference>
<reference evidence="1" key="2">
    <citation type="submission" date="2025-08" db="UniProtKB">
        <authorList>
            <consortium name="Ensembl"/>
        </authorList>
    </citation>
    <scope>IDENTIFICATION</scope>
</reference>
<dbReference type="InParanoid" id="A0A803XUC6"/>
<organism evidence="1 2">
    <name type="scientific">Meleagris gallopavo</name>
    <name type="common">Wild turkey</name>
    <dbReference type="NCBI Taxonomy" id="9103"/>
    <lineage>
        <taxon>Eukaryota</taxon>
        <taxon>Metazoa</taxon>
        <taxon>Chordata</taxon>
        <taxon>Craniata</taxon>
        <taxon>Vertebrata</taxon>
        <taxon>Euteleostomi</taxon>
        <taxon>Archelosauria</taxon>
        <taxon>Archosauria</taxon>
        <taxon>Dinosauria</taxon>
        <taxon>Saurischia</taxon>
        <taxon>Theropoda</taxon>
        <taxon>Coelurosauria</taxon>
        <taxon>Aves</taxon>
        <taxon>Neognathae</taxon>
        <taxon>Galloanserae</taxon>
        <taxon>Galliformes</taxon>
        <taxon>Phasianidae</taxon>
        <taxon>Meleagridinae</taxon>
        <taxon>Meleagris</taxon>
    </lineage>
</organism>
<sequence length="144" mass="16108">MRIHVCVRVCAALDTISRACSASDCFLSPRLNAFAAKILPNNVPTENVWGGDSLPSVCSVAVCHFTYCHSHIEIKACNFERRNPRLEKEGGNAFISRVVDFFPVLNKVLRTVGRYVFVLFPAPWRRLALSFQSSTSCPSRVNLF</sequence>
<accession>A0A803XUC6</accession>
<evidence type="ECO:0000313" key="1">
    <source>
        <dbReference type="Ensembl" id="ENSMGAP00000023122.1"/>
    </source>
</evidence>
<reference evidence="1 2" key="1">
    <citation type="journal article" date="2010" name="PLoS Biol.">
        <title>Multi-platform next-generation sequencing of the domestic turkey (Meleagris gallopavo): genome assembly and analysis.</title>
        <authorList>
            <person name="Dalloul R.A."/>
            <person name="Long J.A."/>
            <person name="Zimin A.V."/>
            <person name="Aslam L."/>
            <person name="Beal K."/>
            <person name="Blomberg L.A."/>
            <person name="Bouffard P."/>
            <person name="Burt D.W."/>
            <person name="Crasta O."/>
            <person name="Crooijmans R.P."/>
            <person name="Cooper K."/>
            <person name="Coulombe R.A."/>
            <person name="De S."/>
            <person name="Delany M.E."/>
            <person name="Dodgson J.B."/>
            <person name="Dong J.J."/>
            <person name="Evans C."/>
            <person name="Frederickson K.M."/>
            <person name="Flicek P."/>
            <person name="Florea L."/>
            <person name="Folkerts O."/>
            <person name="Groenen M.A."/>
            <person name="Harkins T.T."/>
            <person name="Herrero J."/>
            <person name="Hoffmann S."/>
            <person name="Megens H.J."/>
            <person name="Jiang A."/>
            <person name="de Jong P."/>
            <person name="Kaiser P."/>
            <person name="Kim H."/>
            <person name="Kim K.W."/>
            <person name="Kim S."/>
            <person name="Langenberger D."/>
            <person name="Lee M.K."/>
            <person name="Lee T."/>
            <person name="Mane S."/>
            <person name="Marcais G."/>
            <person name="Marz M."/>
            <person name="McElroy A.P."/>
            <person name="Modise T."/>
            <person name="Nefedov M."/>
            <person name="Notredame C."/>
            <person name="Paton I.R."/>
            <person name="Payne W.S."/>
            <person name="Pertea G."/>
            <person name="Prickett D."/>
            <person name="Puiu D."/>
            <person name="Qioa D."/>
            <person name="Raineri E."/>
            <person name="Ruffier M."/>
            <person name="Salzberg S.L."/>
            <person name="Schatz M.C."/>
            <person name="Scheuring C."/>
            <person name="Schmidt C.J."/>
            <person name="Schroeder S."/>
            <person name="Searle S.M."/>
            <person name="Smith E.J."/>
            <person name="Smith J."/>
            <person name="Sonstegard T.S."/>
            <person name="Stadler P.F."/>
            <person name="Tafer H."/>
            <person name="Tu Z.J."/>
            <person name="Van Tassell C.P."/>
            <person name="Vilella A.J."/>
            <person name="Williams K.P."/>
            <person name="Yorke J.A."/>
            <person name="Zhang L."/>
            <person name="Zhang H.B."/>
            <person name="Zhang X."/>
            <person name="Zhang Y."/>
            <person name="Reed K.M."/>
        </authorList>
    </citation>
    <scope>NUCLEOTIDE SEQUENCE [LARGE SCALE GENOMIC DNA]</scope>
</reference>